<sequence>MNTFQKVSAATNKVVVAAMKIPALAKVLGRSMVVITYTGRRSGKTFSLPVTPTQKGNELVVGVALPDKKNWWRNFLGDGARVTVTRAGVDRPGHAVSTRNDAGQVSVKVALDPTS</sequence>
<dbReference type="InterPro" id="IPR012349">
    <property type="entry name" value="Split_barrel_FMN-bd"/>
</dbReference>
<dbReference type="Gene3D" id="2.30.110.10">
    <property type="entry name" value="Electron Transport, Fmn-binding Protein, Chain A"/>
    <property type="match status" value="1"/>
</dbReference>
<accession>A0A1G7BNJ6</accession>
<dbReference type="RefSeq" id="WP_072847295.1">
    <property type="nucleotide sequence ID" value="NZ_FNAB01000013.1"/>
</dbReference>
<evidence type="ECO:0008006" key="3">
    <source>
        <dbReference type="Google" id="ProtNLM"/>
    </source>
</evidence>
<evidence type="ECO:0000313" key="2">
    <source>
        <dbReference type="Proteomes" id="UP000199417"/>
    </source>
</evidence>
<name>A0A1G7BNJ6_9NOCA</name>
<dbReference type="EMBL" id="FNAB01000013">
    <property type="protein sequence ID" value="SDE28698.1"/>
    <property type="molecule type" value="Genomic_DNA"/>
</dbReference>
<dbReference type="STRING" id="168276.SAMN05444580_113121"/>
<dbReference type="Proteomes" id="UP000199417">
    <property type="component" value="Unassembled WGS sequence"/>
</dbReference>
<evidence type="ECO:0000313" key="1">
    <source>
        <dbReference type="EMBL" id="SDE28698.1"/>
    </source>
</evidence>
<proteinExistence type="predicted"/>
<protein>
    <recommendedName>
        <fullName evidence="3">Deazaflavin-dependent oxidoreductase, nitroreductase family</fullName>
    </recommendedName>
</protein>
<keyword evidence="2" id="KW-1185">Reference proteome</keyword>
<organism evidence="1 2">
    <name type="scientific">Rhodococcus tukisamuensis</name>
    <dbReference type="NCBI Taxonomy" id="168276"/>
    <lineage>
        <taxon>Bacteria</taxon>
        <taxon>Bacillati</taxon>
        <taxon>Actinomycetota</taxon>
        <taxon>Actinomycetes</taxon>
        <taxon>Mycobacteriales</taxon>
        <taxon>Nocardiaceae</taxon>
        <taxon>Rhodococcus</taxon>
    </lineage>
</organism>
<dbReference type="AlphaFoldDB" id="A0A1G7BNJ6"/>
<gene>
    <name evidence="1" type="ORF">SAMN05444580_113121</name>
</gene>
<reference evidence="1 2" key="1">
    <citation type="submission" date="2016-10" db="EMBL/GenBank/DDBJ databases">
        <authorList>
            <person name="de Groot N.N."/>
        </authorList>
    </citation>
    <scope>NUCLEOTIDE SEQUENCE [LARGE SCALE GENOMIC DNA]</scope>
    <source>
        <strain evidence="1 2">JCM 11308</strain>
    </source>
</reference>